<sequence>MIFMALRQQPVPPVRPTGSGFCLSAAEQAFLFAIVFI</sequence>
<dbReference type="AlphaFoldDB" id="A0AAD0ZCF4"/>
<proteinExistence type="predicted"/>
<evidence type="ECO:0000313" key="2">
    <source>
        <dbReference type="Proteomes" id="UP000280455"/>
    </source>
</evidence>
<evidence type="ECO:0000313" key="1">
    <source>
        <dbReference type="EMBL" id="AZE28372.1"/>
    </source>
</evidence>
<organism evidence="1 2">
    <name type="scientific">Pseudomonas chlororaphis subsp. aureofaciens</name>
    <dbReference type="NCBI Taxonomy" id="587851"/>
    <lineage>
        <taxon>Bacteria</taxon>
        <taxon>Pseudomonadati</taxon>
        <taxon>Pseudomonadota</taxon>
        <taxon>Gammaproteobacteria</taxon>
        <taxon>Pseudomonadales</taxon>
        <taxon>Pseudomonadaceae</taxon>
        <taxon>Pseudomonas</taxon>
    </lineage>
</organism>
<dbReference type="EMBL" id="CP027750">
    <property type="protein sequence ID" value="AZE28372.1"/>
    <property type="molecule type" value="Genomic_DNA"/>
</dbReference>
<protein>
    <submittedName>
        <fullName evidence="1">Uncharacterized protein</fullName>
    </submittedName>
</protein>
<dbReference type="Proteomes" id="UP000280455">
    <property type="component" value="Chromosome"/>
</dbReference>
<name>A0AAD0ZCF4_9PSED</name>
<gene>
    <name evidence="1" type="ORF">C4K07_1572</name>
</gene>
<reference evidence="1 2" key="1">
    <citation type="submission" date="2018-03" db="EMBL/GenBank/DDBJ databases">
        <title>Diversity of phytobeneficial traits revealed by whole-genome analysis of worldwide-isolated phenazine-producing Pseudomonas spp.</title>
        <authorList>
            <person name="Biessy A."/>
            <person name="Novinscak A."/>
            <person name="Blom J."/>
            <person name="Leger G."/>
            <person name="Thomashow L.S."/>
            <person name="Cazorla F.M."/>
            <person name="Josic D."/>
            <person name="Filion M."/>
        </authorList>
    </citation>
    <scope>NUCLEOTIDE SEQUENCE [LARGE SCALE GENOMIC DNA]</scope>
    <source>
        <strain evidence="1 2">ChPhzS24</strain>
    </source>
</reference>
<accession>A0AAD0ZCF4</accession>